<keyword evidence="4 10" id="KW-0732">Signal</keyword>
<feature type="domain" description="Glycoside hydrolase family 3 C-terminal" evidence="12">
    <location>
        <begin position="517"/>
        <end position="621"/>
    </location>
</feature>
<evidence type="ECO:0000313" key="14">
    <source>
        <dbReference type="Proteomes" id="UP001396898"/>
    </source>
</evidence>
<evidence type="ECO:0000256" key="4">
    <source>
        <dbReference type="ARBA" id="ARBA00022729"/>
    </source>
</evidence>
<dbReference type="EMBL" id="JAQQWI010000007">
    <property type="protein sequence ID" value="KAK8026544.1"/>
    <property type="molecule type" value="Genomic_DNA"/>
</dbReference>
<evidence type="ECO:0000256" key="7">
    <source>
        <dbReference type="ARBA" id="ARBA00023277"/>
    </source>
</evidence>
<dbReference type="PRINTS" id="PR00133">
    <property type="entry name" value="GLHYDRLASE3"/>
</dbReference>
<dbReference type="SUPFAM" id="SSF51445">
    <property type="entry name" value="(Trans)glycosidases"/>
    <property type="match status" value="1"/>
</dbReference>
<evidence type="ECO:0000256" key="6">
    <source>
        <dbReference type="ARBA" id="ARBA00023180"/>
    </source>
</evidence>
<evidence type="ECO:0000256" key="1">
    <source>
        <dbReference type="ARBA" id="ARBA00000448"/>
    </source>
</evidence>
<evidence type="ECO:0000256" key="8">
    <source>
        <dbReference type="ARBA" id="ARBA00023295"/>
    </source>
</evidence>
<dbReference type="InterPro" id="IPR051915">
    <property type="entry name" value="Cellulose_Degrad_GH3"/>
</dbReference>
<keyword evidence="9" id="KW-0624">Polysaccharide degradation</keyword>
<dbReference type="InterPro" id="IPR002772">
    <property type="entry name" value="Glyco_hydro_3_C"/>
</dbReference>
<comment type="similarity">
    <text evidence="2">Belongs to the glycosyl hydrolase 3 family.</text>
</comment>
<dbReference type="PANTHER" id="PTHR30620:SF16">
    <property type="entry name" value="LYSOSOMAL BETA GLUCOSIDASE"/>
    <property type="match status" value="1"/>
</dbReference>
<evidence type="ECO:0000259" key="12">
    <source>
        <dbReference type="Pfam" id="PF01915"/>
    </source>
</evidence>
<proteinExistence type="inferred from homology"/>
<dbReference type="PANTHER" id="PTHR30620">
    <property type="entry name" value="PERIPLASMIC BETA-GLUCOSIDASE-RELATED"/>
    <property type="match status" value="1"/>
</dbReference>
<evidence type="ECO:0000256" key="9">
    <source>
        <dbReference type="ARBA" id="ARBA00023326"/>
    </source>
</evidence>
<comment type="catalytic activity">
    <reaction evidence="1">
        <text>Hydrolysis of terminal, non-reducing beta-D-glucosyl residues with release of beta-D-glucose.</text>
        <dbReference type="EC" id="3.2.1.21"/>
    </reaction>
</comment>
<feature type="signal peptide" evidence="10">
    <location>
        <begin position="1"/>
        <end position="26"/>
    </location>
</feature>
<name>A0ABR1S3Z8_9PEZI</name>
<reference evidence="13 14" key="1">
    <citation type="submission" date="2023-01" db="EMBL/GenBank/DDBJ databases">
        <title>Analysis of 21 Apiospora genomes using comparative genomics revels a genus with tremendous synthesis potential of carbohydrate active enzymes and secondary metabolites.</title>
        <authorList>
            <person name="Sorensen T."/>
        </authorList>
    </citation>
    <scope>NUCLEOTIDE SEQUENCE [LARGE SCALE GENOMIC DNA]</scope>
    <source>
        <strain evidence="13 14">CBS 20057</strain>
    </source>
</reference>
<comment type="caution">
    <text evidence="13">The sequence shown here is derived from an EMBL/GenBank/DDBJ whole genome shotgun (WGS) entry which is preliminary data.</text>
</comment>
<dbReference type="SUPFAM" id="SSF52279">
    <property type="entry name" value="Beta-D-glucan exohydrolase, C-terminal domain"/>
    <property type="match status" value="1"/>
</dbReference>
<evidence type="ECO:0000256" key="5">
    <source>
        <dbReference type="ARBA" id="ARBA00022801"/>
    </source>
</evidence>
<dbReference type="Pfam" id="PF00933">
    <property type="entry name" value="Glyco_hydro_3"/>
    <property type="match status" value="1"/>
</dbReference>
<keyword evidence="8" id="KW-0326">Glycosidase</keyword>
<dbReference type="EC" id="3.2.1.21" evidence="3"/>
<evidence type="ECO:0000256" key="3">
    <source>
        <dbReference type="ARBA" id="ARBA00012744"/>
    </source>
</evidence>
<dbReference type="Proteomes" id="UP001396898">
    <property type="component" value="Unassembled WGS sequence"/>
</dbReference>
<keyword evidence="14" id="KW-1185">Reference proteome</keyword>
<dbReference type="Gene3D" id="3.20.20.300">
    <property type="entry name" value="Glycoside hydrolase, family 3, N-terminal domain"/>
    <property type="match status" value="1"/>
</dbReference>
<dbReference type="InterPro" id="IPR036962">
    <property type="entry name" value="Glyco_hydro_3_N_sf"/>
</dbReference>
<evidence type="ECO:0000256" key="2">
    <source>
        <dbReference type="ARBA" id="ARBA00005336"/>
    </source>
</evidence>
<keyword evidence="5" id="KW-0378">Hydrolase</keyword>
<evidence type="ECO:0000313" key="13">
    <source>
        <dbReference type="EMBL" id="KAK8026544.1"/>
    </source>
</evidence>
<evidence type="ECO:0000259" key="11">
    <source>
        <dbReference type="Pfam" id="PF00933"/>
    </source>
</evidence>
<sequence length="625" mass="68211">MAIHRPSLRAMLGLVTLSSLSAMGSTLGVSAGKEALPYRDASLSVDERLDDLLQRMTLEDKVGQMFHSQLIMGPNGTLDPGDPGSRNSTEFMLSTQLMTHFNLAGEIEDARQTAEYVNRVQQHILDTTSLGIPLTLSTDPRHAFTDNIGTGFRAGRFSQWPETLGLAALRDAQLVRRFAEVARAEYRAVGIRAALHPQVDLSTEPRWARISGTFGEDADLTAEMLSAYILGLQGEEFGADSVTTVTKHFPGGGPMENGEDSHFVYGKNQTYPGKNLEHHLIPFKAAIAVGARQMMPYYSRPIGTEYDPVGFGFNKGIVTGLLREQLGFDGIVVTDWGLITDKVILGQDMPARAWGVEHLTELERAAMILEAGCDQFGGETRPELIVQLVKEGIVAESRLDVSVRRLLREKFLLGLFDNPFVDAEAADQIVGRQEYVDEGAAVQRRAYTLLTNQDNTLPLHTTDAATKKFYIEGFNATYLERRGLAVVKTPEEADYALLRLAAPFEPRPGGFESRYHAGSLSYSAGEQARQVAIYAAVPTVVDMAMDRPAAVPEVAERAAALLANFGSGPDAFLDIVLGAAAPEGRLPFDMPRSMAAVEAQMEDVPFDTVDPVFRFGHGLGYEVKA</sequence>
<accession>A0ABR1S3Z8</accession>
<feature type="domain" description="Glycoside hydrolase family 3 N-terminal" evidence="11">
    <location>
        <begin position="57"/>
        <end position="408"/>
    </location>
</feature>
<feature type="chain" id="PRO_5045318942" description="beta-glucosidase" evidence="10">
    <location>
        <begin position="27"/>
        <end position="625"/>
    </location>
</feature>
<dbReference type="InterPro" id="IPR017853">
    <property type="entry name" value="GH"/>
</dbReference>
<dbReference type="InterPro" id="IPR036881">
    <property type="entry name" value="Glyco_hydro_3_C_sf"/>
</dbReference>
<dbReference type="Gene3D" id="3.40.50.1700">
    <property type="entry name" value="Glycoside hydrolase family 3 C-terminal domain"/>
    <property type="match status" value="1"/>
</dbReference>
<dbReference type="InterPro" id="IPR001764">
    <property type="entry name" value="Glyco_hydro_3_N"/>
</dbReference>
<evidence type="ECO:0000256" key="10">
    <source>
        <dbReference type="SAM" id="SignalP"/>
    </source>
</evidence>
<keyword evidence="6" id="KW-0325">Glycoprotein</keyword>
<gene>
    <name evidence="13" type="ORF">PG991_003600</name>
</gene>
<organism evidence="13 14">
    <name type="scientific">Apiospora marii</name>
    <dbReference type="NCBI Taxonomy" id="335849"/>
    <lineage>
        <taxon>Eukaryota</taxon>
        <taxon>Fungi</taxon>
        <taxon>Dikarya</taxon>
        <taxon>Ascomycota</taxon>
        <taxon>Pezizomycotina</taxon>
        <taxon>Sordariomycetes</taxon>
        <taxon>Xylariomycetidae</taxon>
        <taxon>Amphisphaeriales</taxon>
        <taxon>Apiosporaceae</taxon>
        <taxon>Apiospora</taxon>
    </lineage>
</organism>
<keyword evidence="7" id="KW-0119">Carbohydrate metabolism</keyword>
<protein>
    <recommendedName>
        <fullName evidence="3">beta-glucosidase</fullName>
        <ecNumber evidence="3">3.2.1.21</ecNumber>
    </recommendedName>
</protein>
<dbReference type="Pfam" id="PF01915">
    <property type="entry name" value="Glyco_hydro_3_C"/>
    <property type="match status" value="1"/>
</dbReference>